<dbReference type="Proteomes" id="UP001601444">
    <property type="component" value="Unassembled WGS sequence"/>
</dbReference>
<name>A0ABW6PVT2_9NOCA</name>
<keyword evidence="2" id="KW-1185">Reference proteome</keyword>
<protein>
    <submittedName>
        <fullName evidence="1">Uncharacterized protein</fullName>
    </submittedName>
</protein>
<dbReference type="RefSeq" id="WP_387702816.1">
    <property type="nucleotide sequence ID" value="NZ_JBIAMX010000021.1"/>
</dbReference>
<dbReference type="PROSITE" id="PS51257">
    <property type="entry name" value="PROKAR_LIPOPROTEIN"/>
    <property type="match status" value="1"/>
</dbReference>
<reference evidence="1 2" key="1">
    <citation type="submission" date="2024-10" db="EMBL/GenBank/DDBJ databases">
        <title>The Natural Products Discovery Center: Release of the First 8490 Sequenced Strains for Exploring Actinobacteria Biosynthetic Diversity.</title>
        <authorList>
            <person name="Kalkreuter E."/>
            <person name="Kautsar S.A."/>
            <person name="Yang D."/>
            <person name="Bader C.D."/>
            <person name="Teijaro C.N."/>
            <person name="Fluegel L."/>
            <person name="Davis C.M."/>
            <person name="Simpson J.R."/>
            <person name="Lauterbach L."/>
            <person name="Steele A.D."/>
            <person name="Gui C."/>
            <person name="Meng S."/>
            <person name="Li G."/>
            <person name="Viehrig K."/>
            <person name="Ye F."/>
            <person name="Su P."/>
            <person name="Kiefer A.F."/>
            <person name="Nichols A."/>
            <person name="Cepeda A.J."/>
            <person name="Yan W."/>
            <person name="Fan B."/>
            <person name="Jiang Y."/>
            <person name="Adhikari A."/>
            <person name="Zheng C.-J."/>
            <person name="Schuster L."/>
            <person name="Cowan T.M."/>
            <person name="Smanski M.J."/>
            <person name="Chevrette M.G."/>
            <person name="De Carvalho L.P.S."/>
            <person name="Shen B."/>
        </authorList>
    </citation>
    <scope>NUCLEOTIDE SEQUENCE [LARGE SCALE GENOMIC DNA]</scope>
    <source>
        <strain evidence="1 2">NPDC004045</strain>
    </source>
</reference>
<comment type="caution">
    <text evidence="1">The sequence shown here is derived from an EMBL/GenBank/DDBJ whole genome shotgun (WGS) entry which is preliminary data.</text>
</comment>
<proteinExistence type="predicted"/>
<sequence length="65" mass="7591">MRREVFPTREPGTIPCLVIGCLRPRVWRVIVGVGVGHLDGGVEQDWPEEDLPWDFRRQNAEFFVR</sequence>
<evidence type="ECO:0000313" key="2">
    <source>
        <dbReference type="Proteomes" id="UP001601444"/>
    </source>
</evidence>
<evidence type="ECO:0000313" key="1">
    <source>
        <dbReference type="EMBL" id="MFF0546473.1"/>
    </source>
</evidence>
<accession>A0ABW6PVT2</accession>
<gene>
    <name evidence="1" type="ORF">ACFYTF_26920</name>
</gene>
<dbReference type="EMBL" id="JBIAMX010000021">
    <property type="protein sequence ID" value="MFF0546473.1"/>
    <property type="molecule type" value="Genomic_DNA"/>
</dbReference>
<organism evidence="1 2">
    <name type="scientific">Nocardia thailandica</name>
    <dbReference type="NCBI Taxonomy" id="257275"/>
    <lineage>
        <taxon>Bacteria</taxon>
        <taxon>Bacillati</taxon>
        <taxon>Actinomycetota</taxon>
        <taxon>Actinomycetes</taxon>
        <taxon>Mycobacteriales</taxon>
        <taxon>Nocardiaceae</taxon>
        <taxon>Nocardia</taxon>
    </lineage>
</organism>